<dbReference type="RefSeq" id="WP_078808975.1">
    <property type="nucleotide sequence ID" value="NZ_FUWM01000004.1"/>
</dbReference>
<accession>A0A1T4JVV3</accession>
<evidence type="ECO:0000313" key="3">
    <source>
        <dbReference type="Proteomes" id="UP000190625"/>
    </source>
</evidence>
<gene>
    <name evidence="2" type="ORF">SAMN02745118_00451</name>
</gene>
<protein>
    <recommendedName>
        <fullName evidence="4">DUF302 domain-containing protein</fullName>
    </recommendedName>
</protein>
<organism evidence="2 3">
    <name type="scientific">Selenihalanaerobacter shriftii</name>
    <dbReference type="NCBI Taxonomy" id="142842"/>
    <lineage>
        <taxon>Bacteria</taxon>
        <taxon>Bacillati</taxon>
        <taxon>Bacillota</taxon>
        <taxon>Clostridia</taxon>
        <taxon>Halanaerobiales</taxon>
        <taxon>Halobacteroidaceae</taxon>
        <taxon>Selenihalanaerobacter</taxon>
    </lineage>
</organism>
<feature type="chain" id="PRO_5039143743" description="DUF302 domain-containing protein" evidence="1">
    <location>
        <begin position="29"/>
        <end position="347"/>
    </location>
</feature>
<dbReference type="AlphaFoldDB" id="A0A1T4JVV3"/>
<dbReference type="Gene3D" id="3.30.310.70">
    <property type="entry name" value="TT1751-like domain"/>
    <property type="match status" value="1"/>
</dbReference>
<evidence type="ECO:0000313" key="2">
    <source>
        <dbReference type="EMBL" id="SJZ34185.1"/>
    </source>
</evidence>
<dbReference type="Proteomes" id="UP000190625">
    <property type="component" value="Unassembled WGS sequence"/>
</dbReference>
<keyword evidence="3" id="KW-1185">Reference proteome</keyword>
<keyword evidence="1" id="KW-0732">Signal</keyword>
<dbReference type="InterPro" id="IPR035923">
    <property type="entry name" value="TT1751-like_sf"/>
</dbReference>
<evidence type="ECO:0000256" key="1">
    <source>
        <dbReference type="SAM" id="SignalP"/>
    </source>
</evidence>
<name>A0A1T4JVV3_9FIRM</name>
<sequence length="347" mass="38221">MLKSLDRRVILLVMMFTLVALVSNVAAAEDLAMYVKVLETNDDLATATANFEKAMTNSSYKIVGKWDMKSSSKDGFQQKARTYVINAPEYTDLIAKQAPASSMPAAVLKVNVYEAKGKVNINLVNPETTARVFLGEPAEIENKEALVKKAVEVKDNLINIIKGVNGKVAIEKIGPIRDGDDLDGYNGDGMAKAMTKWRNFKESLHANKEIAIDGDAAAAFNKACKELEANIKNNGLNWRLICSIDIGENARFYGITQPGTEVEAIEIDSMSRAKSDKNKFPGIDHAGAFPIPVLVYQDGDIIKVSQFGQMWRMELYFWDAGYGAFTSHMDMPGNIYDDVEKIINGEA</sequence>
<evidence type="ECO:0008006" key="4">
    <source>
        <dbReference type="Google" id="ProtNLM"/>
    </source>
</evidence>
<proteinExistence type="predicted"/>
<dbReference type="SUPFAM" id="SSF103247">
    <property type="entry name" value="TT1751-like"/>
    <property type="match status" value="1"/>
</dbReference>
<reference evidence="3" key="1">
    <citation type="submission" date="2017-02" db="EMBL/GenBank/DDBJ databases">
        <authorList>
            <person name="Varghese N."/>
            <person name="Submissions S."/>
        </authorList>
    </citation>
    <scope>NUCLEOTIDE SEQUENCE [LARGE SCALE GENOMIC DNA]</scope>
    <source>
        <strain evidence="3">ATCC BAA-73</strain>
    </source>
</reference>
<dbReference type="OrthoDB" id="5496884at2"/>
<dbReference type="EMBL" id="FUWM01000004">
    <property type="protein sequence ID" value="SJZ34185.1"/>
    <property type="molecule type" value="Genomic_DNA"/>
</dbReference>
<feature type="signal peptide" evidence="1">
    <location>
        <begin position="1"/>
        <end position="28"/>
    </location>
</feature>